<dbReference type="InterPro" id="IPR000421">
    <property type="entry name" value="FA58C"/>
</dbReference>
<dbReference type="SMART" id="SM00612">
    <property type="entry name" value="Kelch"/>
    <property type="match status" value="3"/>
</dbReference>
<proteinExistence type="predicted"/>
<evidence type="ECO:0000256" key="2">
    <source>
        <dbReference type="SAM" id="SignalP"/>
    </source>
</evidence>
<dbReference type="Gene3D" id="2.60.40.10">
    <property type="entry name" value="Immunoglobulins"/>
    <property type="match status" value="1"/>
</dbReference>
<dbReference type="InterPro" id="IPR008979">
    <property type="entry name" value="Galactose-bd-like_sf"/>
</dbReference>
<dbReference type="InterPro" id="IPR014756">
    <property type="entry name" value="Ig_E-set"/>
</dbReference>
<dbReference type="InterPro" id="IPR009880">
    <property type="entry name" value="Glyoxal_oxidase_N"/>
</dbReference>
<organism evidence="4 5">
    <name type="scientific">Alectoria fallacina</name>
    <dbReference type="NCBI Taxonomy" id="1903189"/>
    <lineage>
        <taxon>Eukaryota</taxon>
        <taxon>Fungi</taxon>
        <taxon>Dikarya</taxon>
        <taxon>Ascomycota</taxon>
        <taxon>Pezizomycotina</taxon>
        <taxon>Lecanoromycetes</taxon>
        <taxon>OSLEUM clade</taxon>
        <taxon>Lecanoromycetidae</taxon>
        <taxon>Lecanorales</taxon>
        <taxon>Lecanorineae</taxon>
        <taxon>Parmeliaceae</taxon>
        <taxon>Alectoria</taxon>
    </lineage>
</organism>
<evidence type="ECO:0000256" key="1">
    <source>
        <dbReference type="ARBA" id="ARBA00022729"/>
    </source>
</evidence>
<dbReference type="Pfam" id="PF09118">
    <property type="entry name" value="GO-like_E_set"/>
    <property type="match status" value="1"/>
</dbReference>
<evidence type="ECO:0000313" key="4">
    <source>
        <dbReference type="EMBL" id="CAF9937869.1"/>
    </source>
</evidence>
<dbReference type="Pfam" id="PF00754">
    <property type="entry name" value="F5_F8_type_C"/>
    <property type="match status" value="1"/>
</dbReference>
<dbReference type="InterPro" id="IPR013783">
    <property type="entry name" value="Ig-like_fold"/>
</dbReference>
<dbReference type="SUPFAM" id="SSF49785">
    <property type="entry name" value="Galactose-binding domain-like"/>
    <property type="match status" value="1"/>
</dbReference>
<dbReference type="InterPro" id="IPR015202">
    <property type="entry name" value="GO-like_E_set"/>
</dbReference>
<feature type="chain" id="PRO_5034013759" description="F5/8 type C domain-containing protein" evidence="2">
    <location>
        <begin position="19"/>
        <end position="705"/>
    </location>
</feature>
<dbReference type="AlphaFoldDB" id="A0A8H3J0B4"/>
<keyword evidence="1 2" id="KW-0732">Signal</keyword>
<reference evidence="4" key="1">
    <citation type="submission" date="2021-03" db="EMBL/GenBank/DDBJ databases">
        <authorList>
            <person name="Tagirdzhanova G."/>
        </authorList>
    </citation>
    <scope>NUCLEOTIDE SEQUENCE</scope>
</reference>
<dbReference type="Gene3D" id="2.130.10.80">
    <property type="entry name" value="Galactose oxidase/kelch, beta-propeller"/>
    <property type="match status" value="1"/>
</dbReference>
<dbReference type="CDD" id="cd02851">
    <property type="entry name" value="E_set_GO_C"/>
    <property type="match status" value="1"/>
</dbReference>
<name>A0A8H3J0B4_9LECA</name>
<dbReference type="PANTHER" id="PTHR32208">
    <property type="entry name" value="SECRETED PROTEIN-RELATED"/>
    <property type="match status" value="1"/>
</dbReference>
<evidence type="ECO:0000259" key="3">
    <source>
        <dbReference type="PROSITE" id="PS50022"/>
    </source>
</evidence>
<accession>A0A8H3J0B4</accession>
<dbReference type="OrthoDB" id="2019572at2759"/>
<dbReference type="EMBL" id="CAJPDR010000493">
    <property type="protein sequence ID" value="CAF9937869.1"/>
    <property type="molecule type" value="Genomic_DNA"/>
</dbReference>
<keyword evidence="5" id="KW-1185">Reference proteome</keyword>
<dbReference type="Pfam" id="PF07250">
    <property type="entry name" value="Glyoxal_oxid_N"/>
    <property type="match status" value="1"/>
</dbReference>
<dbReference type="InterPro" id="IPR011043">
    <property type="entry name" value="Gal_Oxase/kelch_b-propeller"/>
</dbReference>
<gene>
    <name evidence="4" type="ORF">ALECFALPRED_007438</name>
</gene>
<dbReference type="InterPro" id="IPR037293">
    <property type="entry name" value="Gal_Oxidase_central_sf"/>
</dbReference>
<dbReference type="Gene3D" id="2.60.120.260">
    <property type="entry name" value="Galactose-binding domain-like"/>
    <property type="match status" value="1"/>
</dbReference>
<dbReference type="SUPFAM" id="SSF81296">
    <property type="entry name" value="E set domains"/>
    <property type="match status" value="1"/>
</dbReference>
<dbReference type="PROSITE" id="PS50022">
    <property type="entry name" value="FA58C_3"/>
    <property type="match status" value="1"/>
</dbReference>
<protein>
    <recommendedName>
        <fullName evidence="3">F5/8 type C domain-containing protein</fullName>
    </recommendedName>
</protein>
<comment type="caution">
    <text evidence="4">The sequence shown here is derived from an EMBL/GenBank/DDBJ whole genome shotgun (WGS) entry which is preliminary data.</text>
</comment>
<dbReference type="SUPFAM" id="SSF50965">
    <property type="entry name" value="Galactose oxidase, central domain"/>
    <property type="match status" value="1"/>
</dbReference>
<feature type="domain" description="F5/8 type C" evidence="3">
    <location>
        <begin position="61"/>
        <end position="218"/>
    </location>
</feature>
<sequence>MLLLHLVAVVSLAPYIDAISPSAVALNKSAASVQAASTDNGGLVTEGVATLDGLSLDAIAEGRSAEALMSASIPNTNWVATADSYQPGFPPSSVLDGNLSTFWHTTYTPGLPPSAGSGAPLPHTLTIDMGHTYLINSIAYVPRQDGSLNGNVGEHQILLSADNSTWSSPAFGTYDDSISTKTTIFEATYARYVRLIALTEAGNRGPWTSCASFNIFETSTPAPATGEGEWSPTIDFPLVPVSAAIDYSSGNVLVWSSWAASTFAGSVGKNTLTASYNLATGIVSQRNISNTDHDMFCEGLSLDAKGRIVATGGNDADKTSIYDPEANAWTAEGLMKIARGYQSMVSLSNGNLFTIGGSWSGGEGGKNGEVYNPSTNNWTLVPGAPVAPMLLRQTNDAQLVYRADNHAMLFAWKGASVFQAGPSKAMNWYSTIGMGSQVAAGPRAGDGDAMCGNAVMYDATAGKILVIGGSIDYQGANATTNAHIITIGAAMGTVAVQTISSMSFPRIFANAVVLPNGAVFISGGQEYGIPFSDNGSQLQPEMWNPVSNTFTKLAPQAIPRNYHSIGILLPDATILSAGGGLCGACATNHYDGQIYSPSYLFNANGSRAIRPVIETAPSQISVGGTLIATTNSLVTAWTMLRLGATTHTVNTDQRRVPLNATANGTTYTMHVPTDPGVLVPGYYYLFAMNPAGVPSLAKFVSVPVP</sequence>
<dbReference type="InterPro" id="IPR006652">
    <property type="entry name" value="Kelch_1"/>
</dbReference>
<dbReference type="Proteomes" id="UP000664203">
    <property type="component" value="Unassembled WGS sequence"/>
</dbReference>
<dbReference type="PANTHER" id="PTHR32208:SF68">
    <property type="entry name" value="GALACTOSE OXIDASE"/>
    <property type="match status" value="1"/>
</dbReference>
<feature type="signal peptide" evidence="2">
    <location>
        <begin position="1"/>
        <end position="18"/>
    </location>
</feature>
<evidence type="ECO:0000313" key="5">
    <source>
        <dbReference type="Proteomes" id="UP000664203"/>
    </source>
</evidence>